<name>A0A2H0BF40_UNCKA</name>
<dbReference type="Proteomes" id="UP000228495">
    <property type="component" value="Unassembled WGS sequence"/>
</dbReference>
<comment type="caution">
    <text evidence="1">The sequence shown here is derived from an EMBL/GenBank/DDBJ whole genome shotgun (WGS) entry which is preliminary data.</text>
</comment>
<dbReference type="AlphaFoldDB" id="A0A2H0BF40"/>
<organism evidence="1 2">
    <name type="scientific">candidate division WWE3 bacterium CG22_combo_CG10-13_8_21_14_all_39_12</name>
    <dbReference type="NCBI Taxonomy" id="1975094"/>
    <lineage>
        <taxon>Bacteria</taxon>
        <taxon>Katanobacteria</taxon>
    </lineage>
</organism>
<evidence type="ECO:0000313" key="2">
    <source>
        <dbReference type="Proteomes" id="UP000228495"/>
    </source>
</evidence>
<evidence type="ECO:0000313" key="1">
    <source>
        <dbReference type="EMBL" id="PIP56275.1"/>
    </source>
</evidence>
<accession>A0A2H0BF40</accession>
<gene>
    <name evidence="1" type="ORF">COX05_04015</name>
</gene>
<dbReference type="EMBL" id="PCSU01000068">
    <property type="protein sequence ID" value="PIP56275.1"/>
    <property type="molecule type" value="Genomic_DNA"/>
</dbReference>
<protein>
    <submittedName>
        <fullName evidence="1">Uncharacterized protein</fullName>
    </submittedName>
</protein>
<reference evidence="1 2" key="1">
    <citation type="submission" date="2017-09" db="EMBL/GenBank/DDBJ databases">
        <title>Depth-based differentiation of microbial function through sediment-hosted aquifers and enrichment of novel symbionts in the deep terrestrial subsurface.</title>
        <authorList>
            <person name="Probst A.J."/>
            <person name="Ladd B."/>
            <person name="Jarett J.K."/>
            <person name="Geller-Mcgrath D.E."/>
            <person name="Sieber C.M."/>
            <person name="Emerson J.B."/>
            <person name="Anantharaman K."/>
            <person name="Thomas B.C."/>
            <person name="Malmstrom R."/>
            <person name="Stieglmeier M."/>
            <person name="Klingl A."/>
            <person name="Woyke T."/>
            <person name="Ryan C.M."/>
            <person name="Banfield J.F."/>
        </authorList>
    </citation>
    <scope>NUCLEOTIDE SEQUENCE [LARGE SCALE GENOMIC DNA]</scope>
    <source>
        <strain evidence="1">CG22_combo_CG10-13_8_21_14_all_39_12</strain>
    </source>
</reference>
<proteinExistence type="predicted"/>
<sequence length="78" mass="8820">MDILEIGEAVPDSVLEFLSREEASGRVSAVRHCMNQADIDAANWLCGKGQENGVVYRLLHFHHHPHGVWGRVMEIQKK</sequence>